<evidence type="ECO:0000256" key="1">
    <source>
        <dbReference type="ARBA" id="ARBA00022694"/>
    </source>
</evidence>
<dbReference type="OrthoDB" id="9769796at2"/>
<protein>
    <recommendedName>
        <fullName evidence="2">tRNA(Met) cytidine acetate ligase</fullName>
        <ecNumber evidence="2">6.3.4.-</ecNumber>
    </recommendedName>
</protein>
<dbReference type="RefSeq" id="WP_090244253.1">
    <property type="nucleotide sequence ID" value="NZ_FNOU01000006.1"/>
</dbReference>
<keyword evidence="2" id="KW-0436">Ligase</keyword>
<proteinExistence type="inferred from homology"/>
<name>A0A1H3E606_EUBBA</name>
<dbReference type="PANTHER" id="PTHR37825">
    <property type="entry name" value="TRNA(MET) CYTIDINE ACETATE LIGASE"/>
    <property type="match status" value="1"/>
</dbReference>
<dbReference type="NCBIfam" id="NF010191">
    <property type="entry name" value="PRK13670.1"/>
    <property type="match status" value="1"/>
</dbReference>
<keyword evidence="2" id="KW-0820">tRNA-binding</keyword>
<comment type="subcellular location">
    <subcellularLocation>
        <location evidence="2">Cytoplasm</location>
    </subcellularLocation>
</comment>
<evidence type="ECO:0000313" key="3">
    <source>
        <dbReference type="EMBL" id="SDX74126.1"/>
    </source>
</evidence>
<comment type="catalytic activity">
    <reaction evidence="2">
        <text>cytidine(34) in elongator tRNA(Met) + acetate + ATP = N(4)-acetylcytidine(34) in elongator tRNA(Met) + AMP + diphosphate</text>
        <dbReference type="Rhea" id="RHEA:58144"/>
        <dbReference type="Rhea" id="RHEA-COMP:10693"/>
        <dbReference type="Rhea" id="RHEA-COMP:10694"/>
        <dbReference type="ChEBI" id="CHEBI:30089"/>
        <dbReference type="ChEBI" id="CHEBI:30616"/>
        <dbReference type="ChEBI" id="CHEBI:33019"/>
        <dbReference type="ChEBI" id="CHEBI:74900"/>
        <dbReference type="ChEBI" id="CHEBI:82748"/>
        <dbReference type="ChEBI" id="CHEBI:456215"/>
    </reaction>
</comment>
<accession>A0A1H3E606</accession>
<dbReference type="Gene3D" id="3.40.50.620">
    <property type="entry name" value="HUPs"/>
    <property type="match status" value="1"/>
</dbReference>
<dbReference type="HAMAP" id="MF_01539">
    <property type="entry name" value="TmcAL"/>
    <property type="match status" value="1"/>
</dbReference>
<gene>
    <name evidence="2" type="primary">tmcAL</name>
    <name evidence="3" type="ORF">SAMN04488579_106119</name>
</gene>
<dbReference type="EC" id="6.3.4.-" evidence="2"/>
<dbReference type="GO" id="GO:0005737">
    <property type="term" value="C:cytoplasm"/>
    <property type="evidence" value="ECO:0007669"/>
    <property type="project" value="UniProtKB-SubCell"/>
</dbReference>
<keyword evidence="2" id="KW-0067">ATP-binding</keyword>
<dbReference type="STRING" id="1528.SAMN04488579_106119"/>
<keyword evidence="2" id="KW-0547">Nucleotide-binding</keyword>
<evidence type="ECO:0000256" key="2">
    <source>
        <dbReference type="HAMAP-Rule" id="MF_01539"/>
    </source>
</evidence>
<reference evidence="4" key="1">
    <citation type="submission" date="2016-10" db="EMBL/GenBank/DDBJ databases">
        <authorList>
            <person name="Varghese N."/>
            <person name="Submissions S."/>
        </authorList>
    </citation>
    <scope>NUCLEOTIDE SEQUENCE [LARGE SCALE GENOMIC DNA]</scope>
    <source>
        <strain evidence="4">VPI 5359</strain>
    </source>
</reference>
<sequence>MKTLGIVAEYNPFHNGHACQIKAAKKVSGATHTLVVMSGSAVQRGSLAVVDKWTRARQAVENGADLVLELPYAYACQSAEAFASGAISLLNDAGCQMLSFGMESPQIEPLATVARILWEEPADYRRYLKQGLAKGLSFPAAREQAIATLEGDHPASVLASPNNILAIEYLKAIKRQGAAIQPIPIKRQSAGYHSQTLHGTFASASAIRKHLLEGQSEMIGACIPYNPAILSPKKWHTRVQGYQDYILGRLLTMDLGELRQYPGVSEGLEFALHGAIKKWHTYEDILTAVSSKRIPKSRIRRILMHLSTEFTTTDFSELTLPVSSPYFRVLAFNRAGRQWIRRLAQESDTPVISNVRSNQTQLDIRGRRMLSFDLKATDLFYLFGGQPENIHQDFTQSPIFIES</sequence>
<dbReference type="GO" id="GO:0016740">
    <property type="term" value="F:transferase activity"/>
    <property type="evidence" value="ECO:0007669"/>
    <property type="project" value="UniProtKB-KW"/>
</dbReference>
<dbReference type="GO" id="GO:0016879">
    <property type="term" value="F:ligase activity, forming carbon-nitrogen bonds"/>
    <property type="evidence" value="ECO:0007669"/>
    <property type="project" value="UniProtKB-UniRule"/>
</dbReference>
<keyword evidence="2" id="KW-0963">Cytoplasm</keyword>
<organism evidence="3 4">
    <name type="scientific">Eubacterium barkeri</name>
    <name type="common">Clostridium barkeri</name>
    <dbReference type="NCBI Taxonomy" id="1528"/>
    <lineage>
        <taxon>Bacteria</taxon>
        <taxon>Bacillati</taxon>
        <taxon>Bacillota</taxon>
        <taxon>Clostridia</taxon>
        <taxon>Eubacteriales</taxon>
        <taxon>Eubacteriaceae</taxon>
        <taxon>Eubacterium</taxon>
    </lineage>
</organism>
<dbReference type="Proteomes" id="UP000199652">
    <property type="component" value="Unassembled WGS sequence"/>
</dbReference>
<feature type="binding site" evidence="2">
    <location>
        <position position="101"/>
    </location>
    <ligand>
        <name>ATP</name>
        <dbReference type="ChEBI" id="CHEBI:30616"/>
    </ligand>
</feature>
<keyword evidence="2" id="KW-0694">RNA-binding</keyword>
<dbReference type="GO" id="GO:0006400">
    <property type="term" value="P:tRNA modification"/>
    <property type="evidence" value="ECO:0007669"/>
    <property type="project" value="UniProtKB-UniRule"/>
</dbReference>
<dbReference type="Pfam" id="PF05636">
    <property type="entry name" value="HIGH_NTase1"/>
    <property type="match status" value="1"/>
</dbReference>
<feature type="binding site" evidence="2">
    <location>
        <begin position="7"/>
        <end position="20"/>
    </location>
    <ligand>
        <name>ATP</name>
        <dbReference type="ChEBI" id="CHEBI:30616"/>
    </ligand>
</feature>
<comment type="function">
    <text evidence="2">Catalyzes the formation of N(4)-acetylcytidine (ac(4)C) at the wobble position of elongator tRNA(Met), using acetate and ATP as substrates. First activates an acetate ion to form acetyladenylate (Ac-AMP) and then transfers the acetyl group to tRNA to form ac(4)C34.</text>
</comment>
<dbReference type="AlphaFoldDB" id="A0A1H3E606"/>
<feature type="binding site" evidence="2">
    <location>
        <position position="187"/>
    </location>
    <ligand>
        <name>ATP</name>
        <dbReference type="ChEBI" id="CHEBI:30616"/>
    </ligand>
</feature>
<keyword evidence="1 2" id="KW-0819">tRNA processing</keyword>
<dbReference type="InterPro" id="IPR014729">
    <property type="entry name" value="Rossmann-like_a/b/a_fold"/>
</dbReference>
<keyword evidence="3" id="KW-0808">Transferase</keyword>
<comment type="caution">
    <text evidence="2">Lacks conserved residue(s) required for the propagation of feature annotation.</text>
</comment>
<evidence type="ECO:0000313" key="4">
    <source>
        <dbReference type="Proteomes" id="UP000199652"/>
    </source>
</evidence>
<dbReference type="EMBL" id="FNOU01000006">
    <property type="protein sequence ID" value="SDX74126.1"/>
    <property type="molecule type" value="Genomic_DNA"/>
</dbReference>
<dbReference type="SUPFAM" id="SSF52374">
    <property type="entry name" value="Nucleotidylyl transferase"/>
    <property type="match status" value="1"/>
</dbReference>
<keyword evidence="4" id="KW-1185">Reference proteome</keyword>
<feature type="binding site" evidence="2">
    <location>
        <position position="162"/>
    </location>
    <ligand>
        <name>ATP</name>
        <dbReference type="ChEBI" id="CHEBI:30616"/>
    </ligand>
</feature>
<comment type="similarity">
    <text evidence="2">Belongs to the TmcAL family.</text>
</comment>
<dbReference type="GO" id="GO:0005524">
    <property type="term" value="F:ATP binding"/>
    <property type="evidence" value="ECO:0007669"/>
    <property type="project" value="UniProtKB-KW"/>
</dbReference>
<dbReference type="PANTHER" id="PTHR37825:SF1">
    <property type="entry name" value="TRNA(MET) CYTIDINE ACETATE LIGASE"/>
    <property type="match status" value="1"/>
</dbReference>
<dbReference type="GO" id="GO:0000049">
    <property type="term" value="F:tRNA binding"/>
    <property type="evidence" value="ECO:0007669"/>
    <property type="project" value="UniProtKB-KW"/>
</dbReference>
<dbReference type="InterPro" id="IPR008513">
    <property type="entry name" value="tRNA(Met)_cyd_acetate_ligase"/>
</dbReference>